<proteinExistence type="inferred from homology"/>
<evidence type="ECO:0000256" key="14">
    <source>
        <dbReference type="ARBA" id="ARBA00023136"/>
    </source>
</evidence>
<evidence type="ECO:0000256" key="19">
    <source>
        <dbReference type="PIRSR" id="PIRSR038013-50"/>
    </source>
</evidence>
<evidence type="ECO:0000256" key="9">
    <source>
        <dbReference type="ARBA" id="ARBA00022703"/>
    </source>
</evidence>
<evidence type="ECO:0000256" key="4">
    <source>
        <dbReference type="ARBA" id="ARBA00022475"/>
    </source>
</evidence>
<comment type="function">
    <text evidence="15">Cytokine that binds to TNFRSF10A/TRAILR1, TNFRSF10B/TRAILR2, TNFRSF10C/TRAILR3, TNFRSF10D/TRAILR4 and possibly also to TNFRSF11B/OPG. Induces apoptosis. Its activity may be modulated by binding to the decoy receptors TNFRSF10C/TRAILR3, TNFRSF10D/TRAILR4 and TNFRSF11B/OPG that cannot induce apoptosis.</text>
</comment>
<dbReference type="GO" id="GO:0046872">
    <property type="term" value="F:metal ion binding"/>
    <property type="evidence" value="ECO:0007669"/>
    <property type="project" value="UniProtKB-KW"/>
</dbReference>
<evidence type="ECO:0000256" key="17">
    <source>
        <dbReference type="ARBA" id="ARBA00074586"/>
    </source>
</evidence>
<evidence type="ECO:0000256" key="16">
    <source>
        <dbReference type="ARBA" id="ARBA00063957"/>
    </source>
</evidence>
<accession>A0A3B3QEJ5</accession>
<dbReference type="GeneTree" id="ENSGT01130000278318"/>
<dbReference type="InterPro" id="IPR021184">
    <property type="entry name" value="TNF_CS"/>
</dbReference>
<evidence type="ECO:0000256" key="15">
    <source>
        <dbReference type="ARBA" id="ARBA00055277"/>
    </source>
</evidence>
<feature type="domain" description="THD" evidence="21">
    <location>
        <begin position="121"/>
        <end position="288"/>
    </location>
</feature>
<dbReference type="PROSITE" id="PS00251">
    <property type="entry name" value="THD_1"/>
    <property type="match status" value="1"/>
</dbReference>
<feature type="chain" id="PRO_5017270906" description="Tumor necrosis factor ligand superfamily member 10" evidence="20">
    <location>
        <begin position="25"/>
        <end position="289"/>
    </location>
</feature>
<dbReference type="GO" id="GO:0006955">
    <property type="term" value="P:immune response"/>
    <property type="evidence" value="ECO:0007669"/>
    <property type="project" value="InterPro"/>
</dbReference>
<dbReference type="GO" id="GO:2001238">
    <property type="term" value="P:positive regulation of extrinsic apoptotic signaling pathway"/>
    <property type="evidence" value="ECO:0007669"/>
    <property type="project" value="UniProtKB-ARBA"/>
</dbReference>
<dbReference type="Pfam" id="PF00229">
    <property type="entry name" value="TNF"/>
    <property type="match status" value="1"/>
</dbReference>
<evidence type="ECO:0000256" key="11">
    <source>
        <dbReference type="ARBA" id="ARBA00022833"/>
    </source>
</evidence>
<dbReference type="InterPro" id="IPR017355">
    <property type="entry name" value="TNF_ligand_10/11"/>
</dbReference>
<keyword evidence="23" id="KW-1185">Reference proteome</keyword>
<evidence type="ECO:0000256" key="6">
    <source>
        <dbReference type="ARBA" id="ARBA00022525"/>
    </source>
</evidence>
<evidence type="ECO:0000256" key="20">
    <source>
        <dbReference type="SAM" id="SignalP"/>
    </source>
</evidence>
<evidence type="ECO:0000256" key="18">
    <source>
        <dbReference type="ARBA" id="ARBA00083215"/>
    </source>
</evidence>
<dbReference type="GO" id="GO:0005615">
    <property type="term" value="C:extracellular space"/>
    <property type="evidence" value="ECO:0007669"/>
    <property type="project" value="UniProtKB-KW"/>
</dbReference>
<dbReference type="Proteomes" id="UP000261540">
    <property type="component" value="Unplaced"/>
</dbReference>
<dbReference type="GO" id="GO:0005886">
    <property type="term" value="C:plasma membrane"/>
    <property type="evidence" value="ECO:0007669"/>
    <property type="project" value="UniProtKB-SubCell"/>
</dbReference>
<evidence type="ECO:0000256" key="2">
    <source>
        <dbReference type="ARBA" id="ARBA00004613"/>
    </source>
</evidence>
<evidence type="ECO:0000259" key="21">
    <source>
        <dbReference type="PROSITE" id="PS50049"/>
    </source>
</evidence>
<evidence type="ECO:0000256" key="7">
    <source>
        <dbReference type="ARBA" id="ARBA00022553"/>
    </source>
</evidence>
<keyword evidence="14" id="KW-0472">Membrane</keyword>
<dbReference type="GeneID" id="111850468"/>
<dbReference type="OrthoDB" id="9446605at2759"/>
<dbReference type="GO" id="GO:0005125">
    <property type="term" value="F:cytokine activity"/>
    <property type="evidence" value="ECO:0007669"/>
    <property type="project" value="UniProtKB-KW"/>
</dbReference>
<feature type="signal peptide" evidence="20">
    <location>
        <begin position="1"/>
        <end position="24"/>
    </location>
</feature>
<evidence type="ECO:0000256" key="13">
    <source>
        <dbReference type="ARBA" id="ARBA00022989"/>
    </source>
</evidence>
<dbReference type="PANTHER" id="PTHR11471">
    <property type="entry name" value="TUMOR NECROSIS FACTOR FAMILY MEMBER"/>
    <property type="match status" value="1"/>
</dbReference>
<comment type="subunit">
    <text evidence="16">Homotrimer. One TNFSF10 homotrimer interacts with three TNFSF10A mononers. One TNFSF10 homotrimer interacts with three TNFSF10B mononers.</text>
</comment>
<dbReference type="Ensembl" id="ENSPKIT00000028001.1">
    <property type="protein sequence ID" value="ENSPKIP00000004030.1"/>
    <property type="gene ID" value="ENSPKIG00000021294.1"/>
</dbReference>
<evidence type="ECO:0000256" key="8">
    <source>
        <dbReference type="ARBA" id="ARBA00022692"/>
    </source>
</evidence>
<keyword evidence="10 19" id="KW-0479">Metal-binding</keyword>
<dbReference type="InterPro" id="IPR008983">
    <property type="entry name" value="Tumour_necrosis_fac-like_dom"/>
</dbReference>
<evidence type="ECO:0000313" key="22">
    <source>
        <dbReference type="Ensembl" id="ENSPKIP00000004030.1"/>
    </source>
</evidence>
<comment type="subcellular location">
    <subcellularLocation>
        <location evidence="1">Cell membrane</location>
        <topology evidence="1">Single-pass type II membrane protein</topology>
    </subcellularLocation>
    <subcellularLocation>
        <location evidence="2">Secreted</location>
    </subcellularLocation>
</comment>
<keyword evidence="9" id="KW-0053">Apoptosis</keyword>
<evidence type="ECO:0000313" key="23">
    <source>
        <dbReference type="Proteomes" id="UP000261540"/>
    </source>
</evidence>
<evidence type="ECO:0000256" key="5">
    <source>
        <dbReference type="ARBA" id="ARBA00022514"/>
    </source>
</evidence>
<dbReference type="FunFam" id="2.60.120.40:FF:000014">
    <property type="entry name" value="Tumor necrosis factor ligand superfamily member"/>
    <property type="match status" value="1"/>
</dbReference>
<dbReference type="KEGG" id="pki:111850468"/>
<evidence type="ECO:0000256" key="12">
    <source>
        <dbReference type="ARBA" id="ARBA00022968"/>
    </source>
</evidence>
<dbReference type="SUPFAM" id="SSF49842">
    <property type="entry name" value="TNF-like"/>
    <property type="match status" value="1"/>
</dbReference>
<dbReference type="CTD" id="8743"/>
<keyword evidence="11 19" id="KW-0862">Zinc</keyword>
<keyword evidence="12" id="KW-0735">Signal-anchor</keyword>
<reference evidence="22" key="1">
    <citation type="submission" date="2025-08" db="UniProtKB">
        <authorList>
            <consortium name="Ensembl"/>
        </authorList>
    </citation>
    <scope>IDENTIFICATION</scope>
</reference>
<keyword evidence="6" id="KW-0964">Secreted</keyword>
<dbReference type="GO" id="GO:0006915">
    <property type="term" value="P:apoptotic process"/>
    <property type="evidence" value="ECO:0007669"/>
    <property type="project" value="UniProtKB-KW"/>
</dbReference>
<feature type="binding site" evidence="19">
    <location>
        <position position="238"/>
    </location>
    <ligand>
        <name>Zn(2+)</name>
        <dbReference type="ChEBI" id="CHEBI:29105"/>
        <note>ligand shared between all trimeric partners</note>
    </ligand>
</feature>
<dbReference type="RefSeq" id="XP_023680153.1">
    <property type="nucleotide sequence ID" value="XM_023824385.2"/>
</dbReference>
<dbReference type="Gene3D" id="2.60.120.40">
    <property type="match status" value="1"/>
</dbReference>
<keyword evidence="7" id="KW-0597">Phosphoprotein</keyword>
<dbReference type="PROSITE" id="PS50049">
    <property type="entry name" value="THD_2"/>
    <property type="match status" value="1"/>
</dbReference>
<keyword evidence="20" id="KW-0732">Signal</keyword>
<reference evidence="22" key="2">
    <citation type="submission" date="2025-09" db="UniProtKB">
        <authorList>
            <consortium name="Ensembl"/>
        </authorList>
    </citation>
    <scope>IDENTIFICATION</scope>
</reference>
<dbReference type="CDD" id="cd00184">
    <property type="entry name" value="TNF"/>
    <property type="match status" value="1"/>
</dbReference>
<name>A0A3B3QEJ5_9TELE</name>
<dbReference type="InterPro" id="IPR006052">
    <property type="entry name" value="TNF_dom"/>
</dbReference>
<dbReference type="AlphaFoldDB" id="A0A3B3QEJ5"/>
<dbReference type="GO" id="GO:0005164">
    <property type="term" value="F:tumor necrosis factor receptor binding"/>
    <property type="evidence" value="ECO:0007669"/>
    <property type="project" value="InterPro"/>
</dbReference>
<evidence type="ECO:0000256" key="3">
    <source>
        <dbReference type="ARBA" id="ARBA00008670"/>
    </source>
</evidence>
<keyword evidence="5" id="KW-0202">Cytokine</keyword>
<dbReference type="SMART" id="SM00207">
    <property type="entry name" value="TNF"/>
    <property type="match status" value="1"/>
</dbReference>
<keyword evidence="4" id="KW-1003">Cell membrane</keyword>
<evidence type="ECO:0000256" key="1">
    <source>
        <dbReference type="ARBA" id="ARBA00004401"/>
    </source>
</evidence>
<keyword evidence="13" id="KW-1133">Transmembrane helix</keyword>
<dbReference type="PIRSF" id="PIRSF038013">
    <property type="entry name" value="TNF10_TNF11"/>
    <property type="match status" value="1"/>
</dbReference>
<organism evidence="22 23">
    <name type="scientific">Paramormyrops kingsleyae</name>
    <dbReference type="NCBI Taxonomy" id="1676925"/>
    <lineage>
        <taxon>Eukaryota</taxon>
        <taxon>Metazoa</taxon>
        <taxon>Chordata</taxon>
        <taxon>Craniata</taxon>
        <taxon>Vertebrata</taxon>
        <taxon>Euteleostomi</taxon>
        <taxon>Actinopterygii</taxon>
        <taxon>Neopterygii</taxon>
        <taxon>Teleostei</taxon>
        <taxon>Osteoglossocephala</taxon>
        <taxon>Osteoglossomorpha</taxon>
        <taxon>Osteoglossiformes</taxon>
        <taxon>Mormyridae</taxon>
        <taxon>Paramormyrops</taxon>
    </lineage>
</organism>
<comment type="similarity">
    <text evidence="3">Belongs to the tumor necrosis factor family.</text>
</comment>
<evidence type="ECO:0000256" key="10">
    <source>
        <dbReference type="ARBA" id="ARBA00022723"/>
    </source>
</evidence>
<sequence>MSMRSSMQWLALLFLAAILLQTIAVAVSFIYFSSILSTMKETFSKSSISCLMRANLRAEYDLESGKDDPCWQVSQQIHFLIEKTMSGHYDKGISSAVKGEISRVLPYLTMEDQDAPPRPEIAAHVTGGHLAETGRTEGLSTRNVLGQKIPAWESKRGLAFLHNMELHNGELIIPQRGLYYVYSQTYFRHSQTSEEETDEVADGPTSALSGKQMLQYIYKKVASYPSPILLMKNARTTCWSRDAEYGLYSIYQAGVVQLGVGDRLFVSVSNISTVDMDEKSSFFGAFLVS</sequence>
<dbReference type="PANTHER" id="PTHR11471:SF27">
    <property type="entry name" value="TUMOR NECROSIS FACTOR LIGAND SUPERFAMILY MEMBER 10"/>
    <property type="match status" value="1"/>
</dbReference>
<keyword evidence="8" id="KW-0812">Transmembrane</keyword>
<protein>
    <recommendedName>
        <fullName evidence="17">Tumor necrosis factor ligand superfamily member 10</fullName>
    </recommendedName>
    <alternativeName>
        <fullName evidence="18">TNF-related apoptosis-inducing ligand</fullName>
    </alternativeName>
</protein>